<evidence type="ECO:0000313" key="2">
    <source>
        <dbReference type="Proteomes" id="UP000015453"/>
    </source>
</evidence>
<dbReference type="PANTHER" id="PTHR33702:SF16">
    <property type="match status" value="1"/>
</dbReference>
<dbReference type="EMBL" id="AUSU01008996">
    <property type="protein sequence ID" value="EPS58674.1"/>
    <property type="molecule type" value="Genomic_DNA"/>
</dbReference>
<gene>
    <name evidence="1" type="ORF">M569_16141</name>
</gene>
<dbReference type="PANTHER" id="PTHR33702">
    <property type="entry name" value="BNAA09G40010D PROTEIN"/>
    <property type="match status" value="1"/>
</dbReference>
<feature type="non-terminal residue" evidence="1">
    <location>
        <position position="1"/>
    </location>
</feature>
<evidence type="ECO:0000313" key="1">
    <source>
        <dbReference type="EMBL" id="EPS58674.1"/>
    </source>
</evidence>
<keyword evidence="2" id="KW-1185">Reference proteome</keyword>
<feature type="non-terminal residue" evidence="1">
    <location>
        <position position="107"/>
    </location>
</feature>
<organism evidence="1 2">
    <name type="scientific">Genlisea aurea</name>
    <dbReference type="NCBI Taxonomy" id="192259"/>
    <lineage>
        <taxon>Eukaryota</taxon>
        <taxon>Viridiplantae</taxon>
        <taxon>Streptophyta</taxon>
        <taxon>Embryophyta</taxon>
        <taxon>Tracheophyta</taxon>
        <taxon>Spermatophyta</taxon>
        <taxon>Magnoliopsida</taxon>
        <taxon>eudicotyledons</taxon>
        <taxon>Gunneridae</taxon>
        <taxon>Pentapetalae</taxon>
        <taxon>asterids</taxon>
        <taxon>lamiids</taxon>
        <taxon>Lamiales</taxon>
        <taxon>Lentibulariaceae</taxon>
        <taxon>Genlisea</taxon>
    </lineage>
</organism>
<protein>
    <submittedName>
        <fullName evidence="1">Uncharacterized protein</fullName>
    </submittedName>
</protein>
<comment type="caution">
    <text evidence="1">The sequence shown here is derived from an EMBL/GenBank/DDBJ whole genome shotgun (WGS) entry which is preliminary data.</text>
</comment>
<reference evidence="1 2" key="1">
    <citation type="journal article" date="2013" name="BMC Genomics">
        <title>The miniature genome of a carnivorous plant Genlisea aurea contains a low number of genes and short non-coding sequences.</title>
        <authorList>
            <person name="Leushkin E.V."/>
            <person name="Sutormin R.A."/>
            <person name="Nabieva E.R."/>
            <person name="Penin A.A."/>
            <person name="Kondrashov A.S."/>
            <person name="Logacheva M.D."/>
        </authorList>
    </citation>
    <scope>NUCLEOTIDE SEQUENCE [LARGE SCALE GENOMIC DNA]</scope>
</reference>
<name>S8BWC6_9LAMI</name>
<dbReference type="Proteomes" id="UP000015453">
    <property type="component" value="Unassembled WGS sequence"/>
</dbReference>
<sequence>RRIIKVSRLGGAGAISGRSWRFRLGRKVRLMVSPAKFWCKLKNAYVNTMLRINGSGSDSAAYFDDKRIPNSRDRPTSYSRSEFENRLILEMYKSVVPSLELGYKVDL</sequence>
<accession>S8BWC6</accession>
<dbReference type="AlphaFoldDB" id="S8BWC6"/>
<dbReference type="OrthoDB" id="764584at2759"/>
<proteinExistence type="predicted"/>